<accession>A0A2W5MTS7</accession>
<dbReference type="EMBL" id="QFPN01000003">
    <property type="protein sequence ID" value="PZQ17070.1"/>
    <property type="molecule type" value="Genomic_DNA"/>
</dbReference>
<evidence type="ECO:0000313" key="3">
    <source>
        <dbReference type="Proteomes" id="UP000249577"/>
    </source>
</evidence>
<sequence>MAVRDDETRAEEAAAREELARLREEHRDLDNAIEALERLGSGDRLQIQRLKKRKLVLKDRIAFIDDQLTPDIIA</sequence>
<name>A0A2W5MTS7_ANCNO</name>
<dbReference type="AlphaFoldDB" id="A0A2W5MTS7"/>
<gene>
    <name evidence="2" type="ORF">DI565_06715</name>
</gene>
<keyword evidence="1" id="KW-0175">Coiled coil</keyword>
<comment type="caution">
    <text evidence="2">The sequence shown here is derived from an EMBL/GenBank/DDBJ whole genome shotgun (WGS) entry which is preliminary data.</text>
</comment>
<dbReference type="Pfam" id="PF04325">
    <property type="entry name" value="DUF465"/>
    <property type="match status" value="1"/>
</dbReference>
<reference evidence="2 3" key="1">
    <citation type="submission" date="2017-08" db="EMBL/GenBank/DDBJ databases">
        <title>Infants hospitalized years apart are colonized by the same room-sourced microbial strains.</title>
        <authorList>
            <person name="Brooks B."/>
            <person name="Olm M.R."/>
            <person name="Firek B.A."/>
            <person name="Baker R."/>
            <person name="Thomas B.C."/>
            <person name="Morowitz M.J."/>
            <person name="Banfield J.F."/>
        </authorList>
    </citation>
    <scope>NUCLEOTIDE SEQUENCE [LARGE SCALE GENOMIC DNA]</scope>
    <source>
        <strain evidence="2">S2_005_003_R2_43</strain>
    </source>
</reference>
<protein>
    <recommendedName>
        <fullName evidence="4">DUF465 domain-containing protein</fullName>
    </recommendedName>
</protein>
<dbReference type="Proteomes" id="UP000249577">
    <property type="component" value="Unassembled WGS sequence"/>
</dbReference>
<evidence type="ECO:0000256" key="1">
    <source>
        <dbReference type="SAM" id="Coils"/>
    </source>
</evidence>
<organism evidence="2 3">
    <name type="scientific">Ancylobacter novellus</name>
    <name type="common">Thiobacillus novellus</name>
    <dbReference type="NCBI Taxonomy" id="921"/>
    <lineage>
        <taxon>Bacteria</taxon>
        <taxon>Pseudomonadati</taxon>
        <taxon>Pseudomonadota</taxon>
        <taxon>Alphaproteobacteria</taxon>
        <taxon>Hyphomicrobiales</taxon>
        <taxon>Xanthobacteraceae</taxon>
        <taxon>Ancylobacter</taxon>
    </lineage>
</organism>
<dbReference type="Gene3D" id="6.10.280.50">
    <property type="match status" value="1"/>
</dbReference>
<feature type="coiled-coil region" evidence="1">
    <location>
        <begin position="5"/>
        <end position="39"/>
    </location>
</feature>
<dbReference type="InterPro" id="IPR038444">
    <property type="entry name" value="DUF465_sf"/>
</dbReference>
<evidence type="ECO:0008006" key="4">
    <source>
        <dbReference type="Google" id="ProtNLM"/>
    </source>
</evidence>
<evidence type="ECO:0000313" key="2">
    <source>
        <dbReference type="EMBL" id="PZQ17070.1"/>
    </source>
</evidence>
<dbReference type="InterPro" id="IPR007420">
    <property type="entry name" value="DUF465"/>
</dbReference>
<proteinExistence type="predicted"/>